<feature type="compositionally biased region" description="Gly residues" evidence="1">
    <location>
        <begin position="451"/>
        <end position="470"/>
    </location>
</feature>
<proteinExistence type="predicted"/>
<evidence type="ECO:0000313" key="3">
    <source>
        <dbReference type="EMBL" id="MFD2675144.1"/>
    </source>
</evidence>
<evidence type="ECO:0000256" key="1">
    <source>
        <dbReference type="SAM" id="MobiDB-lite"/>
    </source>
</evidence>
<evidence type="ECO:0000256" key="2">
    <source>
        <dbReference type="SAM" id="Phobius"/>
    </source>
</evidence>
<comment type="caution">
    <text evidence="3">The sequence shown here is derived from an EMBL/GenBank/DDBJ whole genome shotgun (WGS) entry which is preliminary data.</text>
</comment>
<dbReference type="NCBIfam" id="TIGR03769">
    <property type="entry name" value="P_ac_wall_RPT"/>
    <property type="match status" value="2"/>
</dbReference>
<feature type="region of interest" description="Disordered" evidence="1">
    <location>
        <begin position="698"/>
        <end position="720"/>
    </location>
</feature>
<organism evidence="3 4">
    <name type="scientific">Gulosibacter bifidus</name>
    <dbReference type="NCBI Taxonomy" id="272239"/>
    <lineage>
        <taxon>Bacteria</taxon>
        <taxon>Bacillati</taxon>
        <taxon>Actinomycetota</taxon>
        <taxon>Actinomycetes</taxon>
        <taxon>Micrococcales</taxon>
        <taxon>Microbacteriaceae</taxon>
        <taxon>Gulosibacter</taxon>
    </lineage>
</organism>
<accession>A0ABW5RKT9</accession>
<dbReference type="InterPro" id="IPR022435">
    <property type="entry name" value="Surface-anchored_actinobac"/>
</dbReference>
<reference evidence="4" key="1">
    <citation type="journal article" date="2019" name="Int. J. Syst. Evol. Microbiol.">
        <title>The Global Catalogue of Microorganisms (GCM) 10K type strain sequencing project: providing services to taxonomists for standard genome sequencing and annotation.</title>
        <authorList>
            <consortium name="The Broad Institute Genomics Platform"/>
            <consortium name="The Broad Institute Genome Sequencing Center for Infectious Disease"/>
            <person name="Wu L."/>
            <person name="Ma J."/>
        </authorList>
    </citation>
    <scope>NUCLEOTIDE SEQUENCE [LARGE SCALE GENOMIC DNA]</scope>
    <source>
        <strain evidence="4">TISTR 1511</strain>
    </source>
</reference>
<dbReference type="Gene3D" id="2.60.40.10">
    <property type="entry name" value="Immunoglobulins"/>
    <property type="match status" value="1"/>
</dbReference>
<dbReference type="Proteomes" id="UP001597453">
    <property type="component" value="Unassembled WGS sequence"/>
</dbReference>
<keyword evidence="2" id="KW-0472">Membrane</keyword>
<gene>
    <name evidence="3" type="ORF">ACFSUQ_07545</name>
</gene>
<feature type="transmembrane region" description="Helical" evidence="2">
    <location>
        <begin position="743"/>
        <end position="768"/>
    </location>
</feature>
<keyword evidence="4" id="KW-1185">Reference proteome</keyword>
<keyword evidence="2" id="KW-1133">Transmembrane helix</keyword>
<dbReference type="NCBIfam" id="NF038134">
    <property type="entry name" value="choice_anch_M"/>
    <property type="match status" value="2"/>
</dbReference>
<sequence length="788" mass="80884">MPATRTGIAALLAFILSLAFVVIPGGITAHAAELNTPAPGTITRTALTSGHSDTVSSFVDDGKFVLGSKADLNGVTGQRINADRTVFHLGNGAKQSTPTNVPFLRGYDSNAWIATETQQQDVLWPGFSTEHDPLVAASENGKVSLELVRTDGPGRVEIFTSSGFGSFNRLFSSSEKLPAWSMGMRQHTHAFWAFSKPGRYALTFRGSTVIGGKTVSDEQTYNFHIGPFDTLTTETAIDVSANTGTLKAGEPLQLTTKVQPANARGAVEYVDISTGQVLGHSVVKNGRANLETTGLAPGAHRIIARFVPTYNDEFAAVAIADRNALPITVTGDVAPKPSASDTKPLTDAQIGAQPEGQGVTVTSDQVVGGMPVVANVRDGKLAGGWVSVWWHGDGAPKWGGWQQVSFDGFVTATAPGKAGQVRLAVKSEDGALVGWDRVKVTAKGGDDFVHPGGGSGSGSGKGDANGGSGVAGPPRAEAARSCAPGLVLETGHIDAFNVSASSRGAVLQLKEDVTGSHVVHEAEDVLLRVKPSAKMAIPGGFPGAPGGFVLPVTQDSNLIWPGWDTNGTATSGYTDTRIHIESVDGPGAVHVYTIANFGSAQPLLDGGRTQLPGSIHVPKPAHVHAQWVFAQAGIYKLRVSATVTNPATGDSRQTAAHTYVFQVGDVPLGNALCDVAASADAAAAAANVRTDVAEAEAKAAEQARAEHNGKKKPKQATENGVTVVGTGANAADADAAAADEQAMLVGGLIGGGSVAVLGGVGGLAWWYVRRMGALAAAAEAGIGGPGVD</sequence>
<evidence type="ECO:0000313" key="4">
    <source>
        <dbReference type="Proteomes" id="UP001597453"/>
    </source>
</evidence>
<name>A0ABW5RKT9_9MICO</name>
<dbReference type="RefSeq" id="WP_066059322.1">
    <property type="nucleotide sequence ID" value="NZ_JBHUNF010000004.1"/>
</dbReference>
<feature type="region of interest" description="Disordered" evidence="1">
    <location>
        <begin position="443"/>
        <end position="476"/>
    </location>
</feature>
<feature type="region of interest" description="Disordered" evidence="1">
    <location>
        <begin position="334"/>
        <end position="357"/>
    </location>
</feature>
<dbReference type="EMBL" id="JBHUNF010000004">
    <property type="protein sequence ID" value="MFD2675144.1"/>
    <property type="molecule type" value="Genomic_DNA"/>
</dbReference>
<dbReference type="InterPro" id="IPR013783">
    <property type="entry name" value="Ig-like_fold"/>
</dbReference>
<protein>
    <submittedName>
        <fullName evidence="3">Choice-of-anchor M domain-containing protein</fullName>
    </submittedName>
</protein>
<keyword evidence="2" id="KW-0812">Transmembrane</keyword>
<feature type="compositionally biased region" description="Basic and acidic residues" evidence="1">
    <location>
        <begin position="698"/>
        <end position="708"/>
    </location>
</feature>